<evidence type="ECO:0000313" key="1">
    <source>
        <dbReference type="EMBL" id="PON78021.1"/>
    </source>
</evidence>
<keyword evidence="2" id="KW-1185">Reference proteome</keyword>
<reference evidence="2" key="1">
    <citation type="submission" date="2016-06" db="EMBL/GenBank/DDBJ databases">
        <title>Parallel loss of symbiosis genes in relatives of nitrogen-fixing non-legume Parasponia.</title>
        <authorList>
            <person name="Van Velzen R."/>
            <person name="Holmer R."/>
            <person name="Bu F."/>
            <person name="Rutten L."/>
            <person name="Van Zeijl A."/>
            <person name="Liu W."/>
            <person name="Santuari L."/>
            <person name="Cao Q."/>
            <person name="Sharma T."/>
            <person name="Shen D."/>
            <person name="Roswanjaya Y."/>
            <person name="Wardhani T."/>
            <person name="Kalhor M.S."/>
            <person name="Jansen J."/>
            <person name="Van den Hoogen J."/>
            <person name="Gungor B."/>
            <person name="Hartog M."/>
            <person name="Hontelez J."/>
            <person name="Verver J."/>
            <person name="Yang W.-C."/>
            <person name="Schijlen E."/>
            <person name="Repin R."/>
            <person name="Schilthuizen M."/>
            <person name="Schranz E."/>
            <person name="Heidstra R."/>
            <person name="Miyata K."/>
            <person name="Fedorova E."/>
            <person name="Kohlen W."/>
            <person name="Bisseling T."/>
            <person name="Smit S."/>
            <person name="Geurts R."/>
        </authorList>
    </citation>
    <scope>NUCLEOTIDE SEQUENCE [LARGE SCALE GENOMIC DNA]</scope>
    <source>
        <strain evidence="2">cv. WU1-14</strain>
    </source>
</reference>
<gene>
    <name evidence="1" type="ORF">PanWU01x14_023750</name>
</gene>
<name>A0A2P5DXK2_PARAD</name>
<sequence length="78" mass="8356">MVRHLPIPSVAVITNLKASASNTIGSIKGILLSWRTPATLLFCFETSLKSLTFINLVVDNTGEVNGNEKNDIGMVVSP</sequence>
<organism evidence="1 2">
    <name type="scientific">Parasponia andersonii</name>
    <name type="common">Sponia andersonii</name>
    <dbReference type="NCBI Taxonomy" id="3476"/>
    <lineage>
        <taxon>Eukaryota</taxon>
        <taxon>Viridiplantae</taxon>
        <taxon>Streptophyta</taxon>
        <taxon>Embryophyta</taxon>
        <taxon>Tracheophyta</taxon>
        <taxon>Spermatophyta</taxon>
        <taxon>Magnoliopsida</taxon>
        <taxon>eudicotyledons</taxon>
        <taxon>Gunneridae</taxon>
        <taxon>Pentapetalae</taxon>
        <taxon>rosids</taxon>
        <taxon>fabids</taxon>
        <taxon>Rosales</taxon>
        <taxon>Cannabaceae</taxon>
        <taxon>Parasponia</taxon>
    </lineage>
</organism>
<accession>A0A2P5DXK2</accession>
<dbReference type="AlphaFoldDB" id="A0A2P5DXK2"/>
<dbReference type="OrthoDB" id="10353558at2759"/>
<dbReference type="Proteomes" id="UP000237105">
    <property type="component" value="Unassembled WGS sequence"/>
</dbReference>
<evidence type="ECO:0000313" key="2">
    <source>
        <dbReference type="Proteomes" id="UP000237105"/>
    </source>
</evidence>
<proteinExistence type="predicted"/>
<dbReference type="EMBL" id="JXTB01000011">
    <property type="protein sequence ID" value="PON78021.1"/>
    <property type="molecule type" value="Genomic_DNA"/>
</dbReference>
<comment type="caution">
    <text evidence="1">The sequence shown here is derived from an EMBL/GenBank/DDBJ whole genome shotgun (WGS) entry which is preliminary data.</text>
</comment>
<protein>
    <submittedName>
        <fullName evidence="1">Uncharacterized protein</fullName>
    </submittedName>
</protein>